<dbReference type="GO" id="GO:0005886">
    <property type="term" value="C:plasma membrane"/>
    <property type="evidence" value="ECO:0007669"/>
    <property type="project" value="UniProtKB-SubCell"/>
</dbReference>
<gene>
    <name evidence="6" type="ORF">EV199_5846</name>
</gene>
<evidence type="ECO:0000256" key="1">
    <source>
        <dbReference type="ARBA" id="ARBA00004141"/>
    </source>
</evidence>
<feature type="transmembrane region" description="Helical" evidence="5">
    <location>
        <begin position="6"/>
        <end position="39"/>
    </location>
</feature>
<feature type="transmembrane region" description="Helical" evidence="5">
    <location>
        <begin position="111"/>
        <end position="134"/>
    </location>
</feature>
<evidence type="ECO:0000256" key="4">
    <source>
        <dbReference type="ARBA" id="ARBA00023136"/>
    </source>
</evidence>
<dbReference type="RefSeq" id="WP_130544330.1">
    <property type="nucleotide sequence ID" value="NZ_CP042431.1"/>
</dbReference>
<keyword evidence="7" id="KW-1185">Reference proteome</keyword>
<evidence type="ECO:0000313" key="6">
    <source>
        <dbReference type="EMBL" id="RZS65091.1"/>
    </source>
</evidence>
<dbReference type="Pfam" id="PF01925">
    <property type="entry name" value="TauE"/>
    <property type="match status" value="1"/>
</dbReference>
<organism evidence="6 7">
    <name type="scientific">Pseudobacter ginsenosidimutans</name>
    <dbReference type="NCBI Taxonomy" id="661488"/>
    <lineage>
        <taxon>Bacteria</taxon>
        <taxon>Pseudomonadati</taxon>
        <taxon>Bacteroidota</taxon>
        <taxon>Chitinophagia</taxon>
        <taxon>Chitinophagales</taxon>
        <taxon>Chitinophagaceae</taxon>
        <taxon>Pseudobacter</taxon>
    </lineage>
</organism>
<dbReference type="AlphaFoldDB" id="A0A4Q7MBF1"/>
<dbReference type="PANTHER" id="PTHR43701">
    <property type="entry name" value="MEMBRANE TRANSPORTER PROTEIN MJ0441-RELATED"/>
    <property type="match status" value="1"/>
</dbReference>
<sequence>MATQEIITLAVIGLAAGILSGLIGVGGGVIMVPALAFFMHYSQHQAQGTSLGVLTLPVAALAFSKYYTECKKMGTPIEPKVVLMLAAGFAIGGFIGSSMAVKIDKDVLKKIFGVIMLYTAFKLFGWDLLIIRWIKALF</sequence>
<evidence type="ECO:0000256" key="5">
    <source>
        <dbReference type="RuleBase" id="RU363041"/>
    </source>
</evidence>
<keyword evidence="2 5" id="KW-0812">Transmembrane</keyword>
<keyword evidence="3 5" id="KW-1133">Transmembrane helix</keyword>
<feature type="transmembrane region" description="Helical" evidence="5">
    <location>
        <begin position="80"/>
        <end position="99"/>
    </location>
</feature>
<dbReference type="Proteomes" id="UP000293874">
    <property type="component" value="Unassembled WGS sequence"/>
</dbReference>
<evidence type="ECO:0000256" key="2">
    <source>
        <dbReference type="ARBA" id="ARBA00022692"/>
    </source>
</evidence>
<dbReference type="InterPro" id="IPR051598">
    <property type="entry name" value="TSUP/Inactive_protease-like"/>
</dbReference>
<dbReference type="InterPro" id="IPR002781">
    <property type="entry name" value="TM_pro_TauE-like"/>
</dbReference>
<comment type="caution">
    <text evidence="6">The sequence shown here is derived from an EMBL/GenBank/DDBJ whole genome shotgun (WGS) entry which is preliminary data.</text>
</comment>
<keyword evidence="5" id="KW-1003">Cell membrane</keyword>
<dbReference type="OrthoDB" id="595460at2"/>
<protein>
    <recommendedName>
        <fullName evidence="5">Probable membrane transporter protein</fullName>
    </recommendedName>
</protein>
<evidence type="ECO:0000256" key="3">
    <source>
        <dbReference type="ARBA" id="ARBA00022989"/>
    </source>
</evidence>
<comment type="subcellular location">
    <subcellularLocation>
        <location evidence="5">Cell membrane</location>
        <topology evidence="5">Multi-pass membrane protein</topology>
    </subcellularLocation>
    <subcellularLocation>
        <location evidence="1">Membrane</location>
        <topology evidence="1">Multi-pass membrane protein</topology>
    </subcellularLocation>
</comment>
<reference evidence="6 7" key="1">
    <citation type="submission" date="2019-02" db="EMBL/GenBank/DDBJ databases">
        <title>Genomic Encyclopedia of Type Strains, Phase IV (KMG-IV): sequencing the most valuable type-strain genomes for metagenomic binning, comparative biology and taxonomic classification.</title>
        <authorList>
            <person name="Goeker M."/>
        </authorList>
    </citation>
    <scope>NUCLEOTIDE SEQUENCE [LARGE SCALE GENOMIC DNA]</scope>
    <source>
        <strain evidence="6 7">DSM 18116</strain>
    </source>
</reference>
<evidence type="ECO:0000313" key="7">
    <source>
        <dbReference type="Proteomes" id="UP000293874"/>
    </source>
</evidence>
<dbReference type="EMBL" id="SGXA01000006">
    <property type="protein sequence ID" value="RZS65091.1"/>
    <property type="molecule type" value="Genomic_DNA"/>
</dbReference>
<keyword evidence="4 5" id="KW-0472">Membrane</keyword>
<name>A0A4Q7MBF1_9BACT</name>
<feature type="transmembrane region" description="Helical" evidence="5">
    <location>
        <begin position="51"/>
        <end position="68"/>
    </location>
</feature>
<proteinExistence type="inferred from homology"/>
<accession>A0A4Q7MBF1</accession>
<dbReference type="PANTHER" id="PTHR43701:SF2">
    <property type="entry name" value="MEMBRANE TRANSPORTER PROTEIN YJNA-RELATED"/>
    <property type="match status" value="1"/>
</dbReference>
<comment type="similarity">
    <text evidence="5">Belongs to the 4-toluene sulfonate uptake permease (TSUP) (TC 2.A.102) family.</text>
</comment>